<dbReference type="OrthoDB" id="34197at2"/>
<dbReference type="InterPro" id="IPR013078">
    <property type="entry name" value="His_Pase_superF_clade-1"/>
</dbReference>
<proteinExistence type="predicted"/>
<name>A0A1H2SMF5_9RHOB</name>
<dbReference type="InterPro" id="IPR029033">
    <property type="entry name" value="His_PPase_superfam"/>
</dbReference>
<dbReference type="AlphaFoldDB" id="A0A1H2SMF5"/>
<dbReference type="RefSeq" id="WP_092885259.1">
    <property type="nucleotide sequence ID" value="NZ_CP061498.1"/>
</dbReference>
<dbReference type="Gene3D" id="3.40.50.1240">
    <property type="entry name" value="Phosphoglycerate mutase-like"/>
    <property type="match status" value="1"/>
</dbReference>
<evidence type="ECO:0000313" key="1">
    <source>
        <dbReference type="EMBL" id="SDW32853.1"/>
    </source>
</evidence>
<dbReference type="EMBL" id="FNOM01000001">
    <property type="protein sequence ID" value="SDW32853.1"/>
    <property type="molecule type" value="Genomic_DNA"/>
</dbReference>
<dbReference type="Pfam" id="PF00300">
    <property type="entry name" value="His_Phos_1"/>
    <property type="match status" value="1"/>
</dbReference>
<accession>A0A1H2SMF5</accession>
<dbReference type="STRING" id="564137.SAMN04488238_101654"/>
<organism evidence="1 2">
    <name type="scientific">Roseicitreum antarcticum</name>
    <dbReference type="NCBI Taxonomy" id="564137"/>
    <lineage>
        <taxon>Bacteria</taxon>
        <taxon>Pseudomonadati</taxon>
        <taxon>Pseudomonadota</taxon>
        <taxon>Alphaproteobacteria</taxon>
        <taxon>Rhodobacterales</taxon>
        <taxon>Paracoccaceae</taxon>
        <taxon>Roseicitreum</taxon>
    </lineage>
</organism>
<keyword evidence="2" id="KW-1185">Reference proteome</keyword>
<reference evidence="1 2" key="1">
    <citation type="submission" date="2016-10" db="EMBL/GenBank/DDBJ databases">
        <authorList>
            <person name="de Groot N.N."/>
        </authorList>
    </citation>
    <scope>NUCLEOTIDE SEQUENCE [LARGE SCALE GENOMIC DNA]</scope>
    <source>
        <strain evidence="1 2">CGMCC 1.8894</strain>
    </source>
</reference>
<gene>
    <name evidence="1" type="ORF">SAMN04488238_101654</name>
</gene>
<protein>
    <submittedName>
        <fullName evidence="1">Broad specificity phosphatase PhoE</fullName>
    </submittedName>
</protein>
<evidence type="ECO:0000313" key="2">
    <source>
        <dbReference type="Proteomes" id="UP000198539"/>
    </source>
</evidence>
<dbReference type="SUPFAM" id="SSF53254">
    <property type="entry name" value="Phosphoglycerate mutase-like"/>
    <property type="match status" value="1"/>
</dbReference>
<sequence length="198" mass="21236">MSVTIRYLTHPQVHVDPATDVRRWSLNPVGAARVAALVARPGALCRTRRVISSDEVKALETARPLADALGASLEIRPLMHENDRSATGFLPPAVFEEVADAFFAAPQHSVRGWETALAAQARIVAEVDVCLAGPQGGDVLLVGHGAVGTLLYCALSGVGIDRAYDQGAGGGGCWFGFDLTDRKPHQRWQPMETLMRDV</sequence>
<dbReference type="Proteomes" id="UP000198539">
    <property type="component" value="Unassembled WGS sequence"/>
</dbReference>